<accession>A0ABP0V3J2</accession>
<dbReference type="PANTHER" id="PTHR12321">
    <property type="entry name" value="CPG BINDING PROTEIN"/>
    <property type="match status" value="1"/>
</dbReference>
<evidence type="ECO:0000313" key="2">
    <source>
        <dbReference type="EMBL" id="CAK9236464.1"/>
    </source>
</evidence>
<evidence type="ECO:0000313" key="3">
    <source>
        <dbReference type="Proteomes" id="UP001497512"/>
    </source>
</evidence>
<dbReference type="EMBL" id="OZ019901">
    <property type="protein sequence ID" value="CAK9236464.1"/>
    <property type="molecule type" value="Genomic_DNA"/>
</dbReference>
<evidence type="ECO:0000259" key="1">
    <source>
        <dbReference type="Pfam" id="PF12165"/>
    </source>
</evidence>
<dbReference type="InterPro" id="IPR045104">
    <property type="entry name" value="Alfin"/>
</dbReference>
<name>A0ABP0V3J2_9BRYO</name>
<gene>
    <name evidence="2" type="ORF">CSSPTR1EN2_LOCUS22905</name>
</gene>
<dbReference type="Pfam" id="PF12165">
    <property type="entry name" value="Alfin"/>
    <property type="match status" value="1"/>
</dbReference>
<dbReference type="InterPro" id="IPR021998">
    <property type="entry name" value="Alfin_N"/>
</dbReference>
<protein>
    <recommendedName>
        <fullName evidence="1">Alfin N-terminal domain-containing protein</fullName>
    </recommendedName>
</protein>
<organism evidence="2 3">
    <name type="scientific">Sphagnum troendelagicum</name>
    <dbReference type="NCBI Taxonomy" id="128251"/>
    <lineage>
        <taxon>Eukaryota</taxon>
        <taxon>Viridiplantae</taxon>
        <taxon>Streptophyta</taxon>
        <taxon>Embryophyta</taxon>
        <taxon>Bryophyta</taxon>
        <taxon>Sphagnophytina</taxon>
        <taxon>Sphagnopsida</taxon>
        <taxon>Sphagnales</taxon>
        <taxon>Sphagnaceae</taxon>
        <taxon>Sphagnum</taxon>
    </lineage>
</organism>
<keyword evidence="3" id="KW-1185">Reference proteome</keyword>
<dbReference type="PANTHER" id="PTHR12321:SF98">
    <property type="entry name" value="PHD FINGER PROTEIN ALFIN-LIKE 5"/>
    <property type="match status" value="1"/>
</dbReference>
<dbReference type="Proteomes" id="UP001497512">
    <property type="component" value="Chromosome 9"/>
</dbReference>
<reference evidence="2" key="1">
    <citation type="submission" date="2024-02" db="EMBL/GenBank/DDBJ databases">
        <authorList>
            <consortium name="ELIXIR-Norway"/>
            <consortium name="Elixir Norway"/>
        </authorList>
    </citation>
    <scope>NUCLEOTIDE SEQUENCE</scope>
</reference>
<feature type="domain" description="Alfin N-terminal" evidence="1">
    <location>
        <begin position="24"/>
        <end position="152"/>
    </location>
</feature>
<proteinExistence type="predicted"/>
<sequence>MHRGSKTMQLDEASRARRLAFLPSVEAVFEDFKGRRAGLLKALTCDIDELLRQCDPLDDKEALCLFGFPDGSWEVTSPDEDVPSERPEPLVGINHTMDRISGREQWLLFVASHSDSWLLSTALFAASPFDHVEKQRLFDLMTTLPTLYHIVSCSKMVQKNAQDHVGSSGASHEISQMVQENEQDLHVYSSGASHEISHVRTGTVERLRTDCRPARGALARSNSSLKNANPLQKFKQERGTGEDHLESMRKRIKVVDPRKSEETAAAAATKSCEAGSSFSSLETSFRSAARPLGFDLNQMPEDPL</sequence>